<evidence type="ECO:0000313" key="16">
    <source>
        <dbReference type="EMBL" id="KAG9252348.1"/>
    </source>
</evidence>
<keyword evidence="2" id="KW-0723">Serine/threonine-protein kinase</keyword>
<feature type="domain" description="Protein kinase" evidence="14">
    <location>
        <begin position="272"/>
        <end position="548"/>
    </location>
</feature>
<comment type="catalytic activity">
    <reaction evidence="9">
        <text>L-seryl-[protein] + ATP = O-phospho-L-seryl-[protein] + ADP + H(+)</text>
        <dbReference type="Rhea" id="RHEA:17989"/>
        <dbReference type="Rhea" id="RHEA-COMP:9863"/>
        <dbReference type="Rhea" id="RHEA-COMP:11604"/>
        <dbReference type="ChEBI" id="CHEBI:15378"/>
        <dbReference type="ChEBI" id="CHEBI:29999"/>
        <dbReference type="ChEBI" id="CHEBI:30616"/>
        <dbReference type="ChEBI" id="CHEBI:83421"/>
        <dbReference type="ChEBI" id="CHEBI:456216"/>
        <dbReference type="EC" id="2.7.11.1"/>
    </reaction>
</comment>
<evidence type="ECO:0000256" key="7">
    <source>
        <dbReference type="ARBA" id="ARBA00037982"/>
    </source>
</evidence>
<feature type="region of interest" description="Disordered" evidence="13">
    <location>
        <begin position="670"/>
        <end position="695"/>
    </location>
</feature>
<feature type="binding site" evidence="11">
    <location>
        <begin position="604"/>
        <end position="612"/>
    </location>
    <ligand>
        <name>ATP</name>
        <dbReference type="ChEBI" id="CHEBI:30616"/>
    </ligand>
</feature>
<dbReference type="PROSITE" id="PS50011">
    <property type="entry name" value="PROTEIN_KINASE_DOM"/>
    <property type="match status" value="2"/>
</dbReference>
<dbReference type="GeneID" id="70292364"/>
<dbReference type="InterPro" id="IPR050339">
    <property type="entry name" value="CC_SR_Kinase"/>
</dbReference>
<dbReference type="Gene3D" id="3.40.50.800">
    <property type="entry name" value="Anticodon-binding domain"/>
    <property type="match status" value="1"/>
</dbReference>
<sequence length="1621" mass="181781">MAWNANASSAWTTSPNKTPTEHDNTSFPGLKPTKSTDTARIDLSEIQKDELLALEAIYADDFVDHTGEQSAWKKTEPTFDIHIRSTIDEDFSLTLRFVMNASYPKSPPIISPRNHGHLREVIRFKLQKFLETQPKILAGDGEAMIMQIVDGIREILDDAAQKKADGKDLPSLEVERERHEAQLATAAKEKKEQEQREKDEQNKEEERVMAAMLQKEIDRKAQTAKEFRLGRQSNGHSQGPSDNSPSASETLEFDQYCHTTDKKGDPISFLAVTDKDDPIPGPVSTVYSVRPVFTQGPGRHVMALKQAILRPNVSKESKDFKKQLQTLESRLQDLKQSKVKHAHLVEVLDFKVESSTTVDSLPSLSWRISVLTPLADRGSLEEYLADSPGIELGKVRSWTRDLLDALNFLHNKNIVHGDIHSGNVLLFRGPTGTIPKLSDAGYQREIHNMAAKRGMPTLESSKSAYWLAPEIAGVSKPPYTYKTDVWDFGIVFVELIFGSNILRQYSSPRNLMDSLPLSRSLQELVGRFFKEEKQKRPRPFELGSSEFLATDAPVMVEDHTNSLPRTPMLSTSSTPHTPGNRRDSMSRPAGFSRYAEDFIEEGRLGKGGFGEVVKARQKLDGHIYAIKKITQRSQHSLTEVLKEVRLLSRLSHPAVVRYYSTWVEEVAVDAGSSDTATLTSTEGVTGDTGISGSQAAESGDIDIQFHTSTGGLDFISSNAGVQFGYDDDESEEEEGDDYFNSDDDDEEDDGESTEEENDSDERAVSPLRERGTRRPSRFQRPFKTVLYISMEYCEKRTLRDLINRNLYKDNQEVWRLFRQTLEGLAHIHSLSIVHRDLKPENIFISNSDGSDNVKIGDFGLATSGQFSVDRVLANGFETDDMTKSIGTASYSAPEVRSAVNGVYSTKVDMYSLGIILFEMCYLPMVGMHKADVIGRLRRAEPALPSDFQPPDKNQVDIVLSLLCHNPKDRPSSSALLKSGKLPEPMQSETISRAMASLADPNSPYDGQIRSALFARPLEKTKNYAWDLNSVELTPQELLNQHIVEQRLTSIFRRHGALPSRRSSIFPRSTHYGDNAVQLLDRHGTVLQLPFDLTMSHARMMAKSTSTLPVQKTFCFGTVYRDRQDSGQPLEFNAVDFDIVTSNTLHLASHEAEVLKVLDEIIHIFPALNPAQMCFQVGHSDLLRLIFEHCGVEPLCYKAAAEQLSKLNVHGVTWQKISAELRSPAVGVSAMSVDELQRFDFRDTPKQTFAKLKTLFEGTDMFQRASSVIAHLKEVVEYTRRLNIGVRLYISPLSSFKEDFYTGGILFSCIYDRKKKDVFAAGGRYDNLIREQRPKIGGQLQEKHAVGFSLSWDRLCKVPKAGKAFLKKGEEEALGMFDANRCDALVASFNATVRNSMGYDILQMLWQNDISAELAQDARSPEDLMAKHRDDSYSWIIIVKQDSMLKIKSLRRKDVPDADVPAPQLLSWLRADMRERDPRGASKIKAHTPHSAADMGFGEGKRESEVLVLAAQTKSKKFNRRTVVEQAQSEVVTLMGSYTDGPILAVEGISDAVLDAIRAAPLSSPDKWRRLSESVGGVERHYVGNIREQLTNWRARFETGGSQLCFLYNFRTSHCVFYDLGA</sequence>
<dbReference type="GO" id="GO:0005524">
    <property type="term" value="F:ATP binding"/>
    <property type="evidence" value="ECO:0007669"/>
    <property type="project" value="UniProtKB-UniRule"/>
</dbReference>
<gene>
    <name evidence="16" type="ORF">F5Z01DRAFT_626102</name>
</gene>
<dbReference type="InterPro" id="IPR011009">
    <property type="entry name" value="Kinase-like_dom_sf"/>
</dbReference>
<reference evidence="16" key="1">
    <citation type="journal article" date="2021" name="IMA Fungus">
        <title>Genomic characterization of three marine fungi, including Emericellopsis atlantica sp. nov. with signatures of a generalist lifestyle and marine biomass degradation.</title>
        <authorList>
            <person name="Hagestad O.C."/>
            <person name="Hou L."/>
            <person name="Andersen J.H."/>
            <person name="Hansen E.H."/>
            <person name="Altermark B."/>
            <person name="Li C."/>
            <person name="Kuhnert E."/>
            <person name="Cox R.J."/>
            <person name="Crous P.W."/>
            <person name="Spatafora J.W."/>
            <person name="Lail K."/>
            <person name="Amirebrahimi M."/>
            <person name="Lipzen A."/>
            <person name="Pangilinan J."/>
            <person name="Andreopoulos W."/>
            <person name="Hayes R.D."/>
            <person name="Ng V."/>
            <person name="Grigoriev I.V."/>
            <person name="Jackson S.A."/>
            <person name="Sutton T.D.S."/>
            <person name="Dobson A.D.W."/>
            <person name="Rama T."/>
        </authorList>
    </citation>
    <scope>NUCLEOTIDE SEQUENCE</scope>
    <source>
        <strain evidence="16">TS7</strain>
    </source>
</reference>
<feature type="domain" description="RWD" evidence="15">
    <location>
        <begin position="49"/>
        <end position="159"/>
    </location>
</feature>
<evidence type="ECO:0000259" key="14">
    <source>
        <dbReference type="PROSITE" id="PS50011"/>
    </source>
</evidence>
<dbReference type="GO" id="GO:0005737">
    <property type="term" value="C:cytoplasm"/>
    <property type="evidence" value="ECO:0007669"/>
    <property type="project" value="TreeGrafter"/>
</dbReference>
<dbReference type="Pfam" id="PF00069">
    <property type="entry name" value="Pkinase"/>
    <property type="match status" value="3"/>
</dbReference>
<dbReference type="EC" id="2.7.11.1" evidence="1"/>
<dbReference type="FunFam" id="3.30.930.10:FF:000074">
    <property type="entry name" value="Serine/threonine-protein kinase gcn2"/>
    <property type="match status" value="1"/>
</dbReference>
<dbReference type="CDD" id="cd14012">
    <property type="entry name" value="PK_eIF2AK_GCN2_rpt1"/>
    <property type="match status" value="1"/>
</dbReference>
<evidence type="ECO:0000256" key="13">
    <source>
        <dbReference type="SAM" id="MobiDB-lite"/>
    </source>
</evidence>
<dbReference type="Gene3D" id="3.10.110.10">
    <property type="entry name" value="Ubiquitin Conjugating Enzyme"/>
    <property type="match status" value="1"/>
</dbReference>
<dbReference type="Gene3D" id="3.30.930.10">
    <property type="entry name" value="Bira Bifunctional Protein, Domain 2"/>
    <property type="match status" value="1"/>
</dbReference>
<dbReference type="PROSITE" id="PS50908">
    <property type="entry name" value="RWD"/>
    <property type="match status" value="1"/>
</dbReference>
<keyword evidence="17" id="KW-1185">Reference proteome</keyword>
<dbReference type="SUPFAM" id="SSF55681">
    <property type="entry name" value="Class II aaRS and biotin synthetases"/>
    <property type="match status" value="1"/>
</dbReference>
<dbReference type="CDD" id="cd23823">
    <property type="entry name" value="RWD_GCN2"/>
    <property type="match status" value="1"/>
</dbReference>
<dbReference type="GO" id="GO:0000077">
    <property type="term" value="P:DNA damage checkpoint signaling"/>
    <property type="evidence" value="ECO:0007669"/>
    <property type="project" value="InterPro"/>
</dbReference>
<dbReference type="PIRSF" id="PIRSF000660">
    <property type="entry name" value="Ser/Thr_PK_GCN2"/>
    <property type="match status" value="1"/>
</dbReference>
<feature type="compositionally biased region" description="Acidic residues" evidence="13">
    <location>
        <begin position="725"/>
        <end position="759"/>
    </location>
</feature>
<dbReference type="EMBL" id="MU251263">
    <property type="protein sequence ID" value="KAG9252348.1"/>
    <property type="molecule type" value="Genomic_DNA"/>
</dbReference>
<dbReference type="InterPro" id="IPR017441">
    <property type="entry name" value="Protein_kinase_ATP_BS"/>
</dbReference>
<dbReference type="GO" id="GO:0005634">
    <property type="term" value="C:nucleus"/>
    <property type="evidence" value="ECO:0007669"/>
    <property type="project" value="TreeGrafter"/>
</dbReference>
<feature type="compositionally biased region" description="Polar residues" evidence="13">
    <location>
        <begin position="561"/>
        <end position="577"/>
    </location>
</feature>
<dbReference type="GO" id="GO:0009893">
    <property type="term" value="P:positive regulation of metabolic process"/>
    <property type="evidence" value="ECO:0007669"/>
    <property type="project" value="UniProtKB-ARBA"/>
</dbReference>
<feature type="compositionally biased region" description="Polar residues" evidence="13">
    <location>
        <begin position="231"/>
        <end position="248"/>
    </location>
</feature>
<keyword evidence="3" id="KW-0808">Transferase</keyword>
<dbReference type="PROSITE" id="PS00108">
    <property type="entry name" value="PROTEIN_KINASE_ST"/>
    <property type="match status" value="1"/>
</dbReference>
<dbReference type="InterPro" id="IPR036621">
    <property type="entry name" value="Anticodon-bd_dom_sf"/>
</dbReference>
<evidence type="ECO:0000256" key="3">
    <source>
        <dbReference type="ARBA" id="ARBA00022679"/>
    </source>
</evidence>
<dbReference type="Pfam" id="PF12745">
    <property type="entry name" value="HGTP_anticodon2"/>
    <property type="match status" value="1"/>
</dbReference>
<dbReference type="PROSITE" id="PS00107">
    <property type="entry name" value="PROTEIN_KINASE_ATP"/>
    <property type="match status" value="1"/>
</dbReference>
<keyword evidence="4 11" id="KW-0547">Nucleotide-binding</keyword>
<dbReference type="PANTHER" id="PTHR11042">
    <property type="entry name" value="EUKARYOTIC TRANSLATION INITIATION FACTOR 2-ALPHA KINASE EIF2-ALPHA KINASE -RELATED"/>
    <property type="match status" value="1"/>
</dbReference>
<feature type="compositionally biased region" description="Polar residues" evidence="13">
    <location>
        <begin position="1"/>
        <end position="18"/>
    </location>
</feature>
<dbReference type="InterPro" id="IPR008271">
    <property type="entry name" value="Ser/Thr_kinase_AS"/>
</dbReference>
<dbReference type="SMART" id="SM00591">
    <property type="entry name" value="RWD"/>
    <property type="match status" value="1"/>
</dbReference>
<comment type="catalytic activity">
    <reaction evidence="8">
        <text>L-threonyl-[protein] + ATP = O-phospho-L-threonyl-[protein] + ADP + H(+)</text>
        <dbReference type="Rhea" id="RHEA:46608"/>
        <dbReference type="Rhea" id="RHEA-COMP:11060"/>
        <dbReference type="Rhea" id="RHEA-COMP:11605"/>
        <dbReference type="ChEBI" id="CHEBI:15378"/>
        <dbReference type="ChEBI" id="CHEBI:30013"/>
        <dbReference type="ChEBI" id="CHEBI:30616"/>
        <dbReference type="ChEBI" id="CHEBI:61977"/>
        <dbReference type="ChEBI" id="CHEBI:456216"/>
        <dbReference type="EC" id="2.7.11.1"/>
    </reaction>
</comment>
<feature type="region of interest" description="Disordered" evidence="13">
    <location>
        <begin position="722"/>
        <end position="775"/>
    </location>
</feature>
<dbReference type="SUPFAM" id="SSF56112">
    <property type="entry name" value="Protein kinase-like (PK-like)"/>
    <property type="match status" value="2"/>
</dbReference>
<evidence type="ECO:0000256" key="8">
    <source>
        <dbReference type="ARBA" id="ARBA00047899"/>
    </source>
</evidence>
<feature type="binding site" evidence="11">
    <location>
        <position position="627"/>
    </location>
    <ligand>
        <name>ATP</name>
        <dbReference type="ChEBI" id="CHEBI:30616"/>
    </ligand>
</feature>
<evidence type="ECO:0000256" key="1">
    <source>
        <dbReference type="ARBA" id="ARBA00012513"/>
    </source>
</evidence>
<evidence type="ECO:0000256" key="10">
    <source>
        <dbReference type="PIRSR" id="PIRSR000660-1"/>
    </source>
</evidence>
<feature type="compositionally biased region" description="Basic and acidic residues" evidence="13">
    <location>
        <begin position="760"/>
        <end position="772"/>
    </location>
</feature>
<evidence type="ECO:0000256" key="5">
    <source>
        <dbReference type="ARBA" id="ARBA00022777"/>
    </source>
</evidence>
<dbReference type="InterPro" id="IPR000719">
    <property type="entry name" value="Prot_kinase_dom"/>
</dbReference>
<dbReference type="OrthoDB" id="341578at2759"/>
<evidence type="ECO:0000256" key="11">
    <source>
        <dbReference type="PIRSR" id="PIRSR000660-2"/>
    </source>
</evidence>
<feature type="binding site" evidence="12">
    <location>
        <position position="628"/>
    </location>
    <ligand>
        <name>ATP</name>
        <dbReference type="ChEBI" id="CHEBI:30616"/>
    </ligand>
</feature>
<dbReference type="InterPro" id="IPR016255">
    <property type="entry name" value="Gcn2"/>
</dbReference>
<dbReference type="Gene3D" id="1.10.510.10">
    <property type="entry name" value="Transferase(Phosphotransferase) domain 1"/>
    <property type="match status" value="2"/>
</dbReference>
<keyword evidence="5 16" id="KW-0418">Kinase</keyword>
<organism evidence="16 17">
    <name type="scientific">Emericellopsis atlantica</name>
    <dbReference type="NCBI Taxonomy" id="2614577"/>
    <lineage>
        <taxon>Eukaryota</taxon>
        <taxon>Fungi</taxon>
        <taxon>Dikarya</taxon>
        <taxon>Ascomycota</taxon>
        <taxon>Pezizomycotina</taxon>
        <taxon>Sordariomycetes</taxon>
        <taxon>Hypocreomycetidae</taxon>
        <taxon>Hypocreales</taxon>
        <taxon>Bionectriaceae</taxon>
        <taxon>Emericellopsis</taxon>
    </lineage>
</organism>
<comment type="caution">
    <text evidence="16">The sequence shown here is derived from an EMBL/GenBank/DDBJ whole genome shotgun (WGS) entry which is preliminary data.</text>
</comment>
<name>A0A9P7ZIX7_9HYPO</name>
<feature type="active site" description="Proton acceptor" evidence="10">
    <location>
        <position position="836"/>
    </location>
</feature>
<evidence type="ECO:0000256" key="2">
    <source>
        <dbReference type="ARBA" id="ARBA00022527"/>
    </source>
</evidence>
<feature type="region of interest" description="Disordered" evidence="13">
    <location>
        <begin position="229"/>
        <end position="248"/>
    </location>
</feature>
<comment type="similarity">
    <text evidence="7">Belongs to the protein kinase superfamily. Ser/Thr protein kinase family. GCN2 subfamily.</text>
</comment>
<dbReference type="InterPro" id="IPR024435">
    <property type="entry name" value="HisRS-related_dom"/>
</dbReference>
<evidence type="ECO:0000256" key="4">
    <source>
        <dbReference type="ARBA" id="ARBA00022741"/>
    </source>
</evidence>
<dbReference type="RefSeq" id="XP_046116272.1">
    <property type="nucleotide sequence ID" value="XM_046261461.1"/>
</dbReference>
<evidence type="ECO:0000256" key="9">
    <source>
        <dbReference type="ARBA" id="ARBA00048679"/>
    </source>
</evidence>
<accession>A0A9P7ZIX7</accession>
<feature type="compositionally biased region" description="Polar residues" evidence="13">
    <location>
        <begin position="672"/>
        <end position="695"/>
    </location>
</feature>
<dbReference type="Pfam" id="PF05773">
    <property type="entry name" value="RWD"/>
    <property type="match status" value="1"/>
</dbReference>
<keyword evidence="6 11" id="KW-0067">ATP-binding</keyword>
<feature type="region of interest" description="Disordered" evidence="13">
    <location>
        <begin position="559"/>
        <end position="588"/>
    </location>
</feature>
<dbReference type="FunFam" id="1.10.510.10:FF:000821">
    <property type="entry name" value="Serine/threonine-protein kinase gcn2"/>
    <property type="match status" value="1"/>
</dbReference>
<dbReference type="InterPro" id="IPR045864">
    <property type="entry name" value="aa-tRNA-synth_II/BPL/LPL"/>
</dbReference>
<dbReference type="InterPro" id="IPR041715">
    <property type="entry name" value="HisRS-like_core"/>
</dbReference>
<feature type="region of interest" description="Disordered" evidence="13">
    <location>
        <begin position="163"/>
        <end position="206"/>
    </location>
</feature>
<dbReference type="FunFam" id="3.10.110.10:FF:000050">
    <property type="entry name" value="eIF-2-alpha kinase GCN2"/>
    <property type="match status" value="1"/>
</dbReference>
<dbReference type="SMART" id="SM00220">
    <property type="entry name" value="S_TKc"/>
    <property type="match status" value="2"/>
</dbReference>
<feature type="domain" description="Protein kinase" evidence="14">
    <location>
        <begin position="598"/>
        <end position="981"/>
    </location>
</feature>
<dbReference type="Proteomes" id="UP000887229">
    <property type="component" value="Unassembled WGS sequence"/>
</dbReference>
<proteinExistence type="inferred from homology"/>
<dbReference type="SUPFAM" id="SSF54495">
    <property type="entry name" value="UBC-like"/>
    <property type="match status" value="1"/>
</dbReference>
<dbReference type="Pfam" id="PF13393">
    <property type="entry name" value="tRNA-synt_His"/>
    <property type="match status" value="1"/>
</dbReference>
<feature type="region of interest" description="Disordered" evidence="13">
    <location>
        <begin position="1"/>
        <end position="35"/>
    </location>
</feature>
<evidence type="ECO:0000256" key="6">
    <source>
        <dbReference type="ARBA" id="ARBA00022840"/>
    </source>
</evidence>
<evidence type="ECO:0000313" key="17">
    <source>
        <dbReference type="Proteomes" id="UP000887229"/>
    </source>
</evidence>
<dbReference type="Gene3D" id="3.30.200.20">
    <property type="entry name" value="Phosphorylase Kinase, domain 1"/>
    <property type="match status" value="1"/>
</dbReference>
<protein>
    <recommendedName>
        <fullName evidence="1">non-specific serine/threonine protein kinase</fullName>
        <ecNumber evidence="1">2.7.11.1</ecNumber>
    </recommendedName>
</protein>
<dbReference type="InterPro" id="IPR016135">
    <property type="entry name" value="UBQ-conjugating_enzyme/RWD"/>
</dbReference>
<dbReference type="GO" id="GO:0004694">
    <property type="term" value="F:eukaryotic translation initiation factor 2alpha kinase activity"/>
    <property type="evidence" value="ECO:0007669"/>
    <property type="project" value="InterPro"/>
</dbReference>
<dbReference type="CDD" id="cd14046">
    <property type="entry name" value="STKc_EIF2AK4_GCN2_rpt2"/>
    <property type="match status" value="1"/>
</dbReference>
<evidence type="ECO:0000259" key="15">
    <source>
        <dbReference type="PROSITE" id="PS50908"/>
    </source>
</evidence>
<dbReference type="PANTHER" id="PTHR11042:SF136">
    <property type="entry name" value="EIF-2-ALPHA KINASE GCN2"/>
    <property type="match status" value="1"/>
</dbReference>
<dbReference type="InterPro" id="IPR006575">
    <property type="entry name" value="RWD_dom"/>
</dbReference>
<evidence type="ECO:0000256" key="12">
    <source>
        <dbReference type="PROSITE-ProRule" id="PRU10141"/>
    </source>
</evidence>